<sequence length="283" mass="30616">ANTASPPASIYRSRLGGEHGLRDQRTVVSRGRPAAQAAPTAKPQLASPRPDPSTLTFAERQAKFTASPGASAVGQAQKRASSDSGVPANANGRSINMLHSGRQQQPQQPMDQRTVGHVRQPQQQAEGRVYPPAGIAPVSQAPQGFNYAPSSRGEGRLGRARVLRRPAVPTPKEHLFLARPVAHQWSQSQGPHARLTKHGAPQPVVSSLECLLPIGTLLLNRLPKGRWRQVQLEPIQTLGAKVQLQPFRAGNRSALVAQRHLVTSWLLLVMLSRLSAWQCNSRA</sequence>
<name>A0A813DEJ2_POLGL</name>
<reference evidence="2" key="1">
    <citation type="submission" date="2021-02" db="EMBL/GenBank/DDBJ databases">
        <authorList>
            <person name="Dougan E. K."/>
            <person name="Rhodes N."/>
            <person name="Thang M."/>
            <person name="Chan C."/>
        </authorList>
    </citation>
    <scope>NUCLEOTIDE SEQUENCE</scope>
</reference>
<organism evidence="2 3">
    <name type="scientific">Polarella glacialis</name>
    <name type="common">Dinoflagellate</name>
    <dbReference type="NCBI Taxonomy" id="89957"/>
    <lineage>
        <taxon>Eukaryota</taxon>
        <taxon>Sar</taxon>
        <taxon>Alveolata</taxon>
        <taxon>Dinophyceae</taxon>
        <taxon>Suessiales</taxon>
        <taxon>Suessiaceae</taxon>
        <taxon>Polarella</taxon>
    </lineage>
</organism>
<evidence type="ECO:0000313" key="3">
    <source>
        <dbReference type="Proteomes" id="UP000654075"/>
    </source>
</evidence>
<feature type="compositionally biased region" description="Basic and acidic residues" evidence="1">
    <location>
        <begin position="15"/>
        <end position="25"/>
    </location>
</feature>
<keyword evidence="3" id="KW-1185">Reference proteome</keyword>
<gene>
    <name evidence="2" type="ORF">PGLA1383_LOCUS6065</name>
</gene>
<comment type="caution">
    <text evidence="2">The sequence shown here is derived from an EMBL/GenBank/DDBJ whole genome shotgun (WGS) entry which is preliminary data.</text>
</comment>
<evidence type="ECO:0000256" key="1">
    <source>
        <dbReference type="SAM" id="MobiDB-lite"/>
    </source>
</evidence>
<dbReference type="Proteomes" id="UP000654075">
    <property type="component" value="Unassembled WGS sequence"/>
</dbReference>
<feature type="non-terminal residue" evidence="2">
    <location>
        <position position="283"/>
    </location>
</feature>
<evidence type="ECO:0000313" key="2">
    <source>
        <dbReference type="EMBL" id="CAE8587225.1"/>
    </source>
</evidence>
<dbReference type="EMBL" id="CAJNNV010002459">
    <property type="protein sequence ID" value="CAE8587225.1"/>
    <property type="molecule type" value="Genomic_DNA"/>
</dbReference>
<proteinExistence type="predicted"/>
<dbReference type="AlphaFoldDB" id="A0A813DEJ2"/>
<feature type="non-terminal residue" evidence="2">
    <location>
        <position position="1"/>
    </location>
</feature>
<feature type="compositionally biased region" description="Low complexity" evidence="1">
    <location>
        <begin position="33"/>
        <end position="46"/>
    </location>
</feature>
<protein>
    <submittedName>
        <fullName evidence="2">Uncharacterized protein</fullName>
    </submittedName>
</protein>
<accession>A0A813DEJ2</accession>
<feature type="region of interest" description="Disordered" evidence="1">
    <location>
        <begin position="1"/>
        <end position="94"/>
    </location>
</feature>